<dbReference type="PaxDb" id="2903-EOD39531"/>
<organism evidence="5 6">
    <name type="scientific">Emiliania huxleyi (strain CCMP1516)</name>
    <dbReference type="NCBI Taxonomy" id="280463"/>
    <lineage>
        <taxon>Eukaryota</taxon>
        <taxon>Haptista</taxon>
        <taxon>Haptophyta</taxon>
        <taxon>Prymnesiophyceae</taxon>
        <taxon>Isochrysidales</taxon>
        <taxon>Noelaerhabdaceae</taxon>
        <taxon>Emiliania</taxon>
    </lineage>
</organism>
<sequence>MDDELAAFQAELSQMGGSSKPSDAAAAAGPKAPKVISSLPVRSMRVSGDYVQPPAPTYEPAGPSGGRHVDYDQFAQAELELRNAPPPTAFGAPGERPPPPPGFDPRRRYEHLNKPPEMVAPVEMDPSQWTHTAPVAPPKPVKANAETSTKRFCAGKSWEDPTLAEWPDDDFRIFVGDLGNETNDDVLAHAFGAYPSFQKARVVRNKGTQKSLGYGFVSFKDPWDMTKALREMHGKYIGNRPVKVRKSTWAERSQEQSSTKQQWVHAMAVNDKKERSKLKTTKGKQRPHVHKRQKNMPW</sequence>
<name>A0A0D3KUU6_EMIH1</name>
<evidence type="ECO:0000256" key="1">
    <source>
        <dbReference type="ARBA" id="ARBA00022884"/>
    </source>
</evidence>
<feature type="region of interest" description="Disordered" evidence="3">
    <location>
        <begin position="247"/>
        <end position="298"/>
    </location>
</feature>
<dbReference type="GeneID" id="17284802"/>
<accession>A0A0D3KUU6</accession>
<dbReference type="EnsemblProtists" id="EOD39531">
    <property type="protein sequence ID" value="EOD39531"/>
    <property type="gene ID" value="EMIHUDRAFT_433415"/>
</dbReference>
<feature type="region of interest" description="Disordered" evidence="3">
    <location>
        <begin position="11"/>
        <end position="69"/>
    </location>
</feature>
<feature type="compositionally biased region" description="Basic residues" evidence="3">
    <location>
        <begin position="275"/>
        <end position="298"/>
    </location>
</feature>
<evidence type="ECO:0000259" key="4">
    <source>
        <dbReference type="PROSITE" id="PS50102"/>
    </source>
</evidence>
<feature type="domain" description="RRM" evidence="4">
    <location>
        <begin position="171"/>
        <end position="249"/>
    </location>
</feature>
<protein>
    <recommendedName>
        <fullName evidence="4">RRM domain-containing protein</fullName>
    </recommendedName>
</protein>
<feature type="compositionally biased region" description="Low complexity" evidence="3">
    <location>
        <begin position="16"/>
        <end position="34"/>
    </location>
</feature>
<dbReference type="Pfam" id="PF00076">
    <property type="entry name" value="RRM_1"/>
    <property type="match status" value="1"/>
</dbReference>
<dbReference type="InterPro" id="IPR034215">
    <property type="entry name" value="RBM42_RRM"/>
</dbReference>
<dbReference type="GO" id="GO:0003729">
    <property type="term" value="F:mRNA binding"/>
    <property type="evidence" value="ECO:0007669"/>
    <property type="project" value="InterPro"/>
</dbReference>
<dbReference type="KEGG" id="ehx:EMIHUDRAFT_433415"/>
<dbReference type="STRING" id="2903.R1FV57"/>
<evidence type="ECO:0000256" key="3">
    <source>
        <dbReference type="SAM" id="MobiDB-lite"/>
    </source>
</evidence>
<dbReference type="Gene3D" id="3.30.70.330">
    <property type="match status" value="1"/>
</dbReference>
<feature type="region of interest" description="Disordered" evidence="3">
    <location>
        <begin position="81"/>
        <end position="103"/>
    </location>
</feature>
<dbReference type="SMART" id="SM00360">
    <property type="entry name" value="RRM"/>
    <property type="match status" value="1"/>
</dbReference>
<dbReference type="eggNOG" id="KOG0226">
    <property type="taxonomic scope" value="Eukaryota"/>
</dbReference>
<dbReference type="InterPro" id="IPR000504">
    <property type="entry name" value="RRM_dom"/>
</dbReference>
<dbReference type="RefSeq" id="XP_005791960.1">
    <property type="nucleotide sequence ID" value="XM_005791903.1"/>
</dbReference>
<reference evidence="6" key="1">
    <citation type="journal article" date="2013" name="Nature">
        <title>Pan genome of the phytoplankton Emiliania underpins its global distribution.</title>
        <authorList>
            <person name="Read B.A."/>
            <person name="Kegel J."/>
            <person name="Klute M.J."/>
            <person name="Kuo A."/>
            <person name="Lefebvre S.C."/>
            <person name="Maumus F."/>
            <person name="Mayer C."/>
            <person name="Miller J."/>
            <person name="Monier A."/>
            <person name="Salamov A."/>
            <person name="Young J."/>
            <person name="Aguilar M."/>
            <person name="Claverie J.M."/>
            <person name="Frickenhaus S."/>
            <person name="Gonzalez K."/>
            <person name="Herman E.K."/>
            <person name="Lin Y.C."/>
            <person name="Napier J."/>
            <person name="Ogata H."/>
            <person name="Sarno A.F."/>
            <person name="Shmutz J."/>
            <person name="Schroeder D."/>
            <person name="de Vargas C."/>
            <person name="Verret F."/>
            <person name="von Dassow P."/>
            <person name="Valentin K."/>
            <person name="Van de Peer Y."/>
            <person name="Wheeler G."/>
            <person name="Dacks J.B."/>
            <person name="Delwiche C.F."/>
            <person name="Dyhrman S.T."/>
            <person name="Glockner G."/>
            <person name="John U."/>
            <person name="Richards T."/>
            <person name="Worden A.Z."/>
            <person name="Zhang X."/>
            <person name="Grigoriev I.V."/>
            <person name="Allen A.E."/>
            <person name="Bidle K."/>
            <person name="Borodovsky M."/>
            <person name="Bowler C."/>
            <person name="Brownlee C."/>
            <person name="Cock J.M."/>
            <person name="Elias M."/>
            <person name="Gladyshev V.N."/>
            <person name="Groth M."/>
            <person name="Guda C."/>
            <person name="Hadaegh A."/>
            <person name="Iglesias-Rodriguez M.D."/>
            <person name="Jenkins J."/>
            <person name="Jones B.M."/>
            <person name="Lawson T."/>
            <person name="Leese F."/>
            <person name="Lindquist E."/>
            <person name="Lobanov A."/>
            <person name="Lomsadze A."/>
            <person name="Malik S.B."/>
            <person name="Marsh M.E."/>
            <person name="Mackinder L."/>
            <person name="Mock T."/>
            <person name="Mueller-Roeber B."/>
            <person name="Pagarete A."/>
            <person name="Parker M."/>
            <person name="Probert I."/>
            <person name="Quesneville H."/>
            <person name="Raines C."/>
            <person name="Rensing S.A."/>
            <person name="Riano-Pachon D.M."/>
            <person name="Richier S."/>
            <person name="Rokitta S."/>
            <person name="Shiraiwa Y."/>
            <person name="Soanes D.M."/>
            <person name="van der Giezen M."/>
            <person name="Wahlund T.M."/>
            <person name="Williams B."/>
            <person name="Wilson W."/>
            <person name="Wolfe G."/>
            <person name="Wurch L.L."/>
        </authorList>
    </citation>
    <scope>NUCLEOTIDE SEQUENCE</scope>
</reference>
<proteinExistence type="predicted"/>
<dbReference type="InterPro" id="IPR035979">
    <property type="entry name" value="RBD_domain_sf"/>
</dbReference>
<dbReference type="PROSITE" id="PS50102">
    <property type="entry name" value="RRM"/>
    <property type="match status" value="1"/>
</dbReference>
<dbReference type="InterPro" id="IPR012677">
    <property type="entry name" value="Nucleotide-bd_a/b_plait_sf"/>
</dbReference>
<dbReference type="AlphaFoldDB" id="A0A0D3KUU6"/>
<evidence type="ECO:0000256" key="2">
    <source>
        <dbReference type="PROSITE-ProRule" id="PRU00176"/>
    </source>
</evidence>
<dbReference type="CDD" id="cd12383">
    <property type="entry name" value="RRM_RBM42"/>
    <property type="match status" value="1"/>
</dbReference>
<dbReference type="PANTHER" id="PTHR47640:SF11">
    <property type="entry name" value="RNA-BINDING PROTEIN 42"/>
    <property type="match status" value="1"/>
</dbReference>
<keyword evidence="1 2" id="KW-0694">RNA-binding</keyword>
<reference evidence="5" key="2">
    <citation type="submission" date="2024-10" db="UniProtKB">
        <authorList>
            <consortium name="EnsemblProtists"/>
        </authorList>
    </citation>
    <scope>IDENTIFICATION</scope>
</reference>
<dbReference type="SUPFAM" id="SSF54928">
    <property type="entry name" value="RNA-binding domain, RBD"/>
    <property type="match status" value="1"/>
</dbReference>
<evidence type="ECO:0000313" key="5">
    <source>
        <dbReference type="EnsemblProtists" id="EOD39531"/>
    </source>
</evidence>
<dbReference type="Proteomes" id="UP000013827">
    <property type="component" value="Unassembled WGS sequence"/>
</dbReference>
<keyword evidence="6" id="KW-1185">Reference proteome</keyword>
<evidence type="ECO:0000313" key="6">
    <source>
        <dbReference type="Proteomes" id="UP000013827"/>
    </source>
</evidence>
<dbReference type="PANTHER" id="PTHR47640">
    <property type="entry name" value="TRNA SELENOCYSTEINE 1-ASSOCIATED PROTEIN 1-RELATED-RELATED"/>
    <property type="match status" value="1"/>
</dbReference>
<dbReference type="InterPro" id="IPR050825">
    <property type="entry name" value="RBM42_RBP45_47-like"/>
</dbReference>
<dbReference type="HOGENOM" id="CLU_935168_0_0_1"/>